<dbReference type="AlphaFoldDB" id="A0A076N4Z8"/>
<dbReference type="Proteomes" id="UP000062973">
    <property type="component" value="Chromosome"/>
</dbReference>
<evidence type="ECO:0000313" key="3">
    <source>
        <dbReference type="EMBL" id="AIJ26440.1"/>
    </source>
</evidence>
<keyword evidence="4" id="KW-1185">Reference proteome</keyword>
<proteinExistence type="predicted"/>
<dbReference type="HOGENOM" id="CLU_3228734_0_0_11"/>
<dbReference type="EMBL" id="CP009110">
    <property type="protein sequence ID" value="AIJ26381.1"/>
    <property type="molecule type" value="Genomic_DNA"/>
</dbReference>
<dbReference type="PATRIC" id="fig|1068978.7.peg.6756"/>
<protein>
    <submittedName>
        <fullName evidence="2">Uncharacterized protein</fullName>
    </submittedName>
</protein>
<gene>
    <name evidence="2" type="ORF">AMETH_6289</name>
    <name evidence="3" type="ORF">AMETH_6348</name>
</gene>
<feature type="region of interest" description="Disordered" evidence="1">
    <location>
        <begin position="1"/>
        <end position="43"/>
    </location>
</feature>
<evidence type="ECO:0000313" key="4">
    <source>
        <dbReference type="Proteomes" id="UP000062973"/>
    </source>
</evidence>
<dbReference type="KEGG" id="amq:AMETH_6348"/>
<feature type="compositionally biased region" description="Basic and acidic residues" evidence="1">
    <location>
        <begin position="29"/>
        <end position="43"/>
    </location>
</feature>
<accession>A0A076N4Z8</accession>
<dbReference type="KEGG" id="amq:AMETH_6289"/>
<evidence type="ECO:0000313" key="2">
    <source>
        <dbReference type="EMBL" id="AIJ26381.1"/>
    </source>
</evidence>
<reference evidence="2 4" key="1">
    <citation type="submission" date="2014-07" db="EMBL/GenBank/DDBJ databases">
        <title>Whole Genome Sequence of the Amycolatopsis methanolica 239.</title>
        <authorList>
            <person name="Tang B."/>
        </authorList>
    </citation>
    <scope>NUCLEOTIDE SEQUENCE [LARGE SCALE GENOMIC DNA]</scope>
    <source>
        <strain evidence="2 4">239</strain>
    </source>
</reference>
<name>A0A076N4Z8_AMYME</name>
<dbReference type="EMBL" id="CP009110">
    <property type="protein sequence ID" value="AIJ26440.1"/>
    <property type="molecule type" value="Genomic_DNA"/>
</dbReference>
<evidence type="ECO:0000256" key="1">
    <source>
        <dbReference type="SAM" id="MobiDB-lite"/>
    </source>
</evidence>
<sequence>MPEQPPIPPAAWSLWGKHPVPATDDARDESDGAHREPAPDQQT</sequence>
<dbReference type="RefSeq" id="WP_017985216.1">
    <property type="nucleotide sequence ID" value="NZ_AQUL01000001.1"/>
</dbReference>
<dbReference type="STRING" id="1068978.AMETH_6289"/>
<organism evidence="2 4">
    <name type="scientific">Amycolatopsis methanolica 239</name>
    <dbReference type="NCBI Taxonomy" id="1068978"/>
    <lineage>
        <taxon>Bacteria</taxon>
        <taxon>Bacillati</taxon>
        <taxon>Actinomycetota</taxon>
        <taxon>Actinomycetes</taxon>
        <taxon>Pseudonocardiales</taxon>
        <taxon>Pseudonocardiaceae</taxon>
        <taxon>Amycolatopsis</taxon>
        <taxon>Amycolatopsis methanolica group</taxon>
    </lineage>
</organism>